<proteinExistence type="predicted"/>
<dbReference type="GO" id="GO:0006355">
    <property type="term" value="P:regulation of DNA-templated transcription"/>
    <property type="evidence" value="ECO:0007669"/>
    <property type="project" value="InterPro"/>
</dbReference>
<dbReference type="InterPro" id="IPR019941">
    <property type="entry name" value="Tscrpt_reg_LuxR_HchA-assoc"/>
</dbReference>
<gene>
    <name evidence="5" type="ORF">CFN16_10790</name>
</gene>
<evidence type="ECO:0000256" key="1">
    <source>
        <dbReference type="ARBA" id="ARBA00023015"/>
    </source>
</evidence>
<evidence type="ECO:0000259" key="4">
    <source>
        <dbReference type="PROSITE" id="PS50043"/>
    </source>
</evidence>
<dbReference type="InterPro" id="IPR036693">
    <property type="entry name" value="TF_LuxR_autoind-bd_dom_sf"/>
</dbReference>
<name>A0A345UVT8_PSEFL</name>
<dbReference type="InterPro" id="IPR016032">
    <property type="entry name" value="Sig_transdc_resp-reg_C-effctor"/>
</dbReference>
<dbReference type="InterPro" id="IPR036388">
    <property type="entry name" value="WH-like_DNA-bd_sf"/>
</dbReference>
<dbReference type="PANTHER" id="PTHR44688:SF16">
    <property type="entry name" value="DNA-BINDING TRANSCRIPTIONAL ACTIVATOR DEVR_DOSR"/>
    <property type="match status" value="1"/>
</dbReference>
<sequence>MSPGPAEALLRAALDIEAAPTLVAIQKAVRSFAGTHGYDRFVLFSATSVSEDVVERIYWVEGDWFGDGIAVDAQTYVQRCPVTRHLLDTRESFFWSKVQEESGELYRVVRLPSGPGVHGLQIPVFGPRGLEGAMSLGGEQIDASARVRLALGMLASVAFYSARRLLEAPLDETAGKLSTREREVLAWVAAGRRQADIAATLGLSGRTVENHLRSARRHLGVATTAQAIKIAIRKGEIKG</sequence>
<keyword evidence="1" id="KW-0805">Transcription regulation</keyword>
<evidence type="ECO:0000256" key="3">
    <source>
        <dbReference type="ARBA" id="ARBA00023163"/>
    </source>
</evidence>
<feature type="domain" description="HTH luxR-type" evidence="4">
    <location>
        <begin position="170"/>
        <end position="235"/>
    </location>
</feature>
<evidence type="ECO:0000256" key="2">
    <source>
        <dbReference type="ARBA" id="ARBA00023125"/>
    </source>
</evidence>
<dbReference type="CDD" id="cd06170">
    <property type="entry name" value="LuxR_C_like"/>
    <property type="match status" value="1"/>
</dbReference>
<dbReference type="NCBIfam" id="TIGR03541">
    <property type="entry name" value="reg_near_HchA"/>
    <property type="match status" value="1"/>
</dbReference>
<reference evidence="5 6" key="1">
    <citation type="submission" date="2017-07" db="EMBL/GenBank/DDBJ databases">
        <title>Genome sequence of Pseudomonas NEP1.</title>
        <authorList>
            <person name="Nascimento F.X."/>
        </authorList>
    </citation>
    <scope>NUCLEOTIDE SEQUENCE [LARGE SCALE GENOMIC DNA]</scope>
    <source>
        <strain evidence="5 6">NEP1</strain>
    </source>
</reference>
<dbReference type="InterPro" id="IPR005143">
    <property type="entry name" value="TF_LuxR_autoind-bd_dom"/>
</dbReference>
<accession>A0A345UVT8</accession>
<dbReference type="SMART" id="SM00421">
    <property type="entry name" value="HTH_LUXR"/>
    <property type="match status" value="1"/>
</dbReference>
<dbReference type="RefSeq" id="WP_115077451.1">
    <property type="nucleotide sequence ID" value="NZ_CP022313.1"/>
</dbReference>
<dbReference type="Pfam" id="PF00196">
    <property type="entry name" value="GerE"/>
    <property type="match status" value="1"/>
</dbReference>
<dbReference type="Proteomes" id="UP000254535">
    <property type="component" value="Chromosome"/>
</dbReference>
<keyword evidence="3" id="KW-0804">Transcription</keyword>
<dbReference type="Gene3D" id="3.30.450.80">
    <property type="entry name" value="Transcription factor LuxR-like, autoinducer-binding domain"/>
    <property type="match status" value="1"/>
</dbReference>
<evidence type="ECO:0000313" key="5">
    <source>
        <dbReference type="EMBL" id="AXJ04590.1"/>
    </source>
</evidence>
<dbReference type="PRINTS" id="PR00038">
    <property type="entry name" value="HTHLUXR"/>
</dbReference>
<dbReference type="Pfam" id="PF03472">
    <property type="entry name" value="Autoind_bind"/>
    <property type="match status" value="1"/>
</dbReference>
<dbReference type="Gene3D" id="1.10.10.10">
    <property type="entry name" value="Winged helix-like DNA-binding domain superfamily/Winged helix DNA-binding domain"/>
    <property type="match status" value="1"/>
</dbReference>
<evidence type="ECO:0000313" key="6">
    <source>
        <dbReference type="Proteomes" id="UP000254535"/>
    </source>
</evidence>
<dbReference type="EMBL" id="CP022313">
    <property type="protein sequence ID" value="AXJ04590.1"/>
    <property type="molecule type" value="Genomic_DNA"/>
</dbReference>
<organism evidence="5 6">
    <name type="scientific">Pseudomonas fluorescens</name>
    <dbReference type="NCBI Taxonomy" id="294"/>
    <lineage>
        <taxon>Bacteria</taxon>
        <taxon>Pseudomonadati</taxon>
        <taxon>Pseudomonadota</taxon>
        <taxon>Gammaproteobacteria</taxon>
        <taxon>Pseudomonadales</taxon>
        <taxon>Pseudomonadaceae</taxon>
        <taxon>Pseudomonas</taxon>
    </lineage>
</organism>
<protein>
    <submittedName>
        <fullName evidence="5">LuxR family transcriptional regulator</fullName>
    </submittedName>
</protein>
<dbReference type="GO" id="GO:0003677">
    <property type="term" value="F:DNA binding"/>
    <property type="evidence" value="ECO:0007669"/>
    <property type="project" value="UniProtKB-KW"/>
</dbReference>
<dbReference type="PROSITE" id="PS50043">
    <property type="entry name" value="HTH_LUXR_2"/>
    <property type="match status" value="1"/>
</dbReference>
<keyword evidence="2" id="KW-0238">DNA-binding</keyword>
<dbReference type="PANTHER" id="PTHR44688">
    <property type="entry name" value="DNA-BINDING TRANSCRIPTIONAL ACTIVATOR DEVR_DOSR"/>
    <property type="match status" value="1"/>
</dbReference>
<dbReference type="SUPFAM" id="SSF46894">
    <property type="entry name" value="C-terminal effector domain of the bipartite response regulators"/>
    <property type="match status" value="1"/>
</dbReference>
<dbReference type="InterPro" id="IPR000792">
    <property type="entry name" value="Tscrpt_reg_LuxR_C"/>
</dbReference>
<dbReference type="AlphaFoldDB" id="A0A345UVT8"/>
<dbReference type="SUPFAM" id="SSF75516">
    <property type="entry name" value="Pheromone-binding domain of LuxR-like quorum-sensing transcription factors"/>
    <property type="match status" value="1"/>
</dbReference>